<feature type="transmembrane region" description="Helical" evidence="1">
    <location>
        <begin position="99"/>
        <end position="121"/>
    </location>
</feature>
<organism evidence="2 3">
    <name type="scientific">Pyrodictium delaneyi</name>
    <dbReference type="NCBI Taxonomy" id="1273541"/>
    <lineage>
        <taxon>Archaea</taxon>
        <taxon>Thermoproteota</taxon>
        <taxon>Thermoprotei</taxon>
        <taxon>Desulfurococcales</taxon>
        <taxon>Pyrodictiaceae</taxon>
        <taxon>Pyrodictium</taxon>
    </lineage>
</organism>
<accession>A0A211YNK6</accession>
<name>A0A211YNK6_9CREN</name>
<sequence>MPLVLLRGSSLLFSARAGAPEAVFPAVGSMTGFAVLGVYLWLSARRGLSFEELVACSALDIRAFLRLVAVVSASTLAVGGALIPPIVYLKRPALEARDYILLTVASLLLVAGGSSAAYKLLMRDIEECRIRVRRPRVESQTQKPHSG</sequence>
<keyword evidence="3" id="KW-1185">Reference proteome</keyword>
<dbReference type="AlphaFoldDB" id="A0A211YNK6"/>
<dbReference type="RefSeq" id="WP_088171954.1">
    <property type="nucleotide sequence ID" value="NZ_NCQP01000003.1"/>
</dbReference>
<gene>
    <name evidence="2" type="ORF">Pdsh_06325</name>
</gene>
<keyword evidence="1" id="KW-0812">Transmembrane</keyword>
<evidence type="ECO:0000313" key="2">
    <source>
        <dbReference type="EMBL" id="OWJ54632.1"/>
    </source>
</evidence>
<proteinExistence type="predicted"/>
<feature type="transmembrane region" description="Helical" evidence="1">
    <location>
        <begin position="27"/>
        <end position="44"/>
    </location>
</feature>
<evidence type="ECO:0000256" key="1">
    <source>
        <dbReference type="SAM" id="Phobius"/>
    </source>
</evidence>
<keyword evidence="1" id="KW-0472">Membrane</keyword>
<evidence type="ECO:0000313" key="3">
    <source>
        <dbReference type="Proteomes" id="UP000196694"/>
    </source>
</evidence>
<protein>
    <submittedName>
        <fullName evidence="2">Uncharacterized protein</fullName>
    </submittedName>
</protein>
<dbReference type="Proteomes" id="UP000196694">
    <property type="component" value="Unassembled WGS sequence"/>
</dbReference>
<reference evidence="2 3" key="1">
    <citation type="submission" date="2017-05" db="EMBL/GenBank/DDBJ databases">
        <title>The draft genome of the hyperthermophilic archaeon 'Pyrodictium delaneyi strain Hulk', an iron and nitrate reducer, reveals the capacity for sulfate reduction.</title>
        <authorList>
            <person name="Demey L.M."/>
            <person name="Miller C."/>
            <person name="Manzella M."/>
            <person name="Reguera G."/>
            <person name="Kashefi K."/>
        </authorList>
    </citation>
    <scope>NUCLEOTIDE SEQUENCE [LARGE SCALE GENOMIC DNA]</scope>
    <source>
        <strain evidence="2 3">Hulk</strain>
    </source>
</reference>
<dbReference type="EMBL" id="NCQP01000003">
    <property type="protein sequence ID" value="OWJ54632.1"/>
    <property type="molecule type" value="Genomic_DNA"/>
</dbReference>
<comment type="caution">
    <text evidence="2">The sequence shown here is derived from an EMBL/GenBank/DDBJ whole genome shotgun (WGS) entry which is preliminary data.</text>
</comment>
<feature type="transmembrane region" description="Helical" evidence="1">
    <location>
        <begin position="64"/>
        <end position="87"/>
    </location>
</feature>
<keyword evidence="1" id="KW-1133">Transmembrane helix</keyword>